<feature type="domain" description="Zn(2)-C6 fungal-type" evidence="4">
    <location>
        <begin position="18"/>
        <end position="46"/>
    </location>
</feature>
<dbReference type="GO" id="GO:0005634">
    <property type="term" value="C:nucleus"/>
    <property type="evidence" value="ECO:0007669"/>
    <property type="project" value="UniProtKB-SubCell"/>
</dbReference>
<evidence type="ECO:0000313" key="5">
    <source>
        <dbReference type="EMBL" id="PTB34997.1"/>
    </source>
</evidence>
<keyword evidence="6" id="KW-1185">Reference proteome</keyword>
<dbReference type="PANTHER" id="PTHR37534:SF15">
    <property type="entry name" value="ZN(II)2CYS6 TRANSCRIPTION FACTOR (EUROFUNG)"/>
    <property type="match status" value="1"/>
</dbReference>
<dbReference type="InterPro" id="IPR036864">
    <property type="entry name" value="Zn2-C6_fun-type_DNA-bd_sf"/>
</dbReference>
<feature type="compositionally biased region" description="Polar residues" evidence="3">
    <location>
        <begin position="86"/>
        <end position="111"/>
    </location>
</feature>
<sequence>MSSSNTVGRGKGKRCRSGCWTCREAGYKCDEAKPFCGRCVRLKRPCQGYGLRLRWRHHKDSSGKEDLRFQHDDNRREAAKPAADSNEAQSAIISPPTGNAATTPNRSTSDGWMSGGIFSPDRRDPYTLLNPTSIQSQQGGNSRSNDLKDRQFDNIREREQLCGVSILPGPSYWTWYFSLDDYHLFHHFITVVSSFISIKPTDNPFQKHFTSMALQKGPLQSAILSVAASHLAAILPYKDTEIAARKHHRVAIQSLSMALKHPAERLSDAVLATVLMLQVRRQFIGSVDEADECHLSAARELICLRKRLPVAPTTPCFQFLLSLFSYHDILGSIAHARAPFILDHEHRYSSTMAPLFDSAFDILHIVSDISSLQSMKSGAMNASNEEVRSLIQIFEHKLETWRLPHDAAENIDLANTATAYHAAASIYLFRVAYNIGSPHPRTLHRVRLCLDAIANVPITSPLVSMHVWPLFTGGCEAIDPQDRLFAVQRLKEMYALRRISSLIRVREAMETVWTCKDLQGGDSRPDLMAKLGCLEALDQLGLGIELV</sequence>
<dbReference type="GO" id="GO:0008270">
    <property type="term" value="F:zinc ion binding"/>
    <property type="evidence" value="ECO:0007669"/>
    <property type="project" value="InterPro"/>
</dbReference>
<accession>A0A2T3YR48</accession>
<gene>
    <name evidence="5" type="ORF">M441DRAFT_63088</name>
</gene>
<dbReference type="EMBL" id="KZ679285">
    <property type="protein sequence ID" value="PTB34997.1"/>
    <property type="molecule type" value="Genomic_DNA"/>
</dbReference>
<reference evidence="5 6" key="1">
    <citation type="submission" date="2016-07" db="EMBL/GenBank/DDBJ databases">
        <title>Multiple horizontal gene transfer events from other fungi enriched the ability of initially mycotrophic Trichoderma (Ascomycota) to feed on dead plant biomass.</title>
        <authorList>
            <consortium name="DOE Joint Genome Institute"/>
            <person name="Aerts A."/>
            <person name="Atanasova L."/>
            <person name="Chenthamara K."/>
            <person name="Zhang J."/>
            <person name="Grujic M."/>
            <person name="Henrissat B."/>
            <person name="Kuo A."/>
            <person name="Salamov A."/>
            <person name="Lipzen A."/>
            <person name="Labutti K."/>
            <person name="Barry K."/>
            <person name="Miao Y."/>
            <person name="Rahimi M.J."/>
            <person name="Shen Q."/>
            <person name="Grigoriev I.V."/>
            <person name="Kubicek C.P."/>
            <person name="Druzhinina I.S."/>
        </authorList>
    </citation>
    <scope>NUCLEOTIDE SEQUENCE [LARGE SCALE GENOMIC DNA]</scope>
    <source>
        <strain evidence="5 6">CBS 433.97</strain>
    </source>
</reference>
<comment type="subcellular location">
    <subcellularLocation>
        <location evidence="1">Nucleus</location>
    </subcellularLocation>
</comment>
<dbReference type="STRING" id="1042311.A0A2T3YR48"/>
<organism evidence="5 6">
    <name type="scientific">Trichoderma asperellum (strain ATCC 204424 / CBS 433.97 / NBRC 101777)</name>
    <dbReference type="NCBI Taxonomy" id="1042311"/>
    <lineage>
        <taxon>Eukaryota</taxon>
        <taxon>Fungi</taxon>
        <taxon>Dikarya</taxon>
        <taxon>Ascomycota</taxon>
        <taxon>Pezizomycotina</taxon>
        <taxon>Sordariomycetes</taxon>
        <taxon>Hypocreomycetidae</taxon>
        <taxon>Hypocreales</taxon>
        <taxon>Hypocreaceae</taxon>
        <taxon>Trichoderma</taxon>
    </lineage>
</organism>
<proteinExistence type="predicted"/>
<evidence type="ECO:0000313" key="6">
    <source>
        <dbReference type="Proteomes" id="UP000240493"/>
    </source>
</evidence>
<dbReference type="CDD" id="cd00067">
    <property type="entry name" value="GAL4"/>
    <property type="match status" value="1"/>
</dbReference>
<feature type="compositionally biased region" description="Basic and acidic residues" evidence="3">
    <location>
        <begin position="60"/>
        <end position="79"/>
    </location>
</feature>
<dbReference type="SMART" id="SM00066">
    <property type="entry name" value="GAL4"/>
    <property type="match status" value="1"/>
</dbReference>
<dbReference type="Gene3D" id="4.10.240.10">
    <property type="entry name" value="Zn(2)-C6 fungal-type DNA-binding domain"/>
    <property type="match status" value="1"/>
</dbReference>
<dbReference type="PROSITE" id="PS50048">
    <property type="entry name" value="ZN2_CY6_FUNGAL_2"/>
    <property type="match status" value="1"/>
</dbReference>
<name>A0A2T3YR48_TRIA4</name>
<dbReference type="Pfam" id="PF11951">
    <property type="entry name" value="Fungal_trans_2"/>
    <property type="match status" value="1"/>
</dbReference>
<keyword evidence="2" id="KW-0539">Nucleus</keyword>
<dbReference type="Proteomes" id="UP000240493">
    <property type="component" value="Unassembled WGS sequence"/>
</dbReference>
<dbReference type="SUPFAM" id="SSF57701">
    <property type="entry name" value="Zn2/Cys6 DNA-binding domain"/>
    <property type="match status" value="1"/>
</dbReference>
<evidence type="ECO:0000256" key="1">
    <source>
        <dbReference type="ARBA" id="ARBA00004123"/>
    </source>
</evidence>
<dbReference type="Pfam" id="PF00172">
    <property type="entry name" value="Zn_clus"/>
    <property type="match status" value="1"/>
</dbReference>
<evidence type="ECO:0000256" key="2">
    <source>
        <dbReference type="ARBA" id="ARBA00023242"/>
    </source>
</evidence>
<dbReference type="InterPro" id="IPR021858">
    <property type="entry name" value="Fun_TF"/>
</dbReference>
<dbReference type="GO" id="GO:0000976">
    <property type="term" value="F:transcription cis-regulatory region binding"/>
    <property type="evidence" value="ECO:0007669"/>
    <property type="project" value="TreeGrafter"/>
</dbReference>
<feature type="region of interest" description="Disordered" evidence="3">
    <location>
        <begin position="60"/>
        <end position="147"/>
    </location>
</feature>
<dbReference type="OrthoDB" id="3509362at2759"/>
<dbReference type="InterPro" id="IPR001138">
    <property type="entry name" value="Zn2Cys6_DnaBD"/>
</dbReference>
<protein>
    <recommendedName>
        <fullName evidence="4">Zn(2)-C6 fungal-type domain-containing protein</fullName>
    </recommendedName>
</protein>
<feature type="compositionally biased region" description="Polar residues" evidence="3">
    <location>
        <begin position="129"/>
        <end position="144"/>
    </location>
</feature>
<evidence type="ECO:0000259" key="4">
    <source>
        <dbReference type="PROSITE" id="PS50048"/>
    </source>
</evidence>
<evidence type="ECO:0000256" key="3">
    <source>
        <dbReference type="SAM" id="MobiDB-lite"/>
    </source>
</evidence>
<dbReference type="GO" id="GO:0000981">
    <property type="term" value="F:DNA-binding transcription factor activity, RNA polymerase II-specific"/>
    <property type="evidence" value="ECO:0007669"/>
    <property type="project" value="InterPro"/>
</dbReference>
<dbReference type="AlphaFoldDB" id="A0A2T3YR48"/>
<dbReference type="GO" id="GO:0045944">
    <property type="term" value="P:positive regulation of transcription by RNA polymerase II"/>
    <property type="evidence" value="ECO:0007669"/>
    <property type="project" value="TreeGrafter"/>
</dbReference>
<dbReference type="PANTHER" id="PTHR37534">
    <property type="entry name" value="TRANSCRIPTIONAL ACTIVATOR PROTEIN UGA3"/>
    <property type="match status" value="1"/>
</dbReference>